<keyword evidence="2" id="KW-1185">Reference proteome</keyword>
<dbReference type="EMBL" id="JADGJH010005053">
    <property type="protein sequence ID" value="KAJ3082386.1"/>
    <property type="molecule type" value="Genomic_DNA"/>
</dbReference>
<reference evidence="1" key="1">
    <citation type="submission" date="2020-05" db="EMBL/GenBank/DDBJ databases">
        <title>Phylogenomic resolution of chytrid fungi.</title>
        <authorList>
            <person name="Stajich J.E."/>
            <person name="Amses K."/>
            <person name="Simmons R."/>
            <person name="Seto K."/>
            <person name="Myers J."/>
            <person name="Bonds A."/>
            <person name="Quandt C.A."/>
            <person name="Barry K."/>
            <person name="Liu P."/>
            <person name="Grigoriev I."/>
            <person name="Longcore J.E."/>
            <person name="James T.Y."/>
        </authorList>
    </citation>
    <scope>NUCLEOTIDE SEQUENCE</scope>
    <source>
        <strain evidence="1">JEL0513</strain>
    </source>
</reference>
<dbReference type="Proteomes" id="UP001211907">
    <property type="component" value="Unassembled WGS sequence"/>
</dbReference>
<name>A0AAD5XA35_9FUNG</name>
<gene>
    <name evidence="1" type="ORF">HK100_009689</name>
</gene>
<protein>
    <submittedName>
        <fullName evidence="1">Uncharacterized protein</fullName>
    </submittedName>
</protein>
<comment type="caution">
    <text evidence="1">The sequence shown here is derived from an EMBL/GenBank/DDBJ whole genome shotgun (WGS) entry which is preliminary data.</text>
</comment>
<evidence type="ECO:0000313" key="2">
    <source>
        <dbReference type="Proteomes" id="UP001211907"/>
    </source>
</evidence>
<sequence length="75" mass="8544">MTSAPPKLIQKLVVPEAKINALQAKIWNPTNPDTWKASSREYHDASESDYILPSDEIEQNRLEAQHYIYKAGFQG</sequence>
<dbReference type="AlphaFoldDB" id="A0AAD5XA35"/>
<organism evidence="1 2">
    <name type="scientific">Physocladia obscura</name>
    <dbReference type="NCBI Taxonomy" id="109957"/>
    <lineage>
        <taxon>Eukaryota</taxon>
        <taxon>Fungi</taxon>
        <taxon>Fungi incertae sedis</taxon>
        <taxon>Chytridiomycota</taxon>
        <taxon>Chytridiomycota incertae sedis</taxon>
        <taxon>Chytridiomycetes</taxon>
        <taxon>Chytridiales</taxon>
        <taxon>Chytriomycetaceae</taxon>
        <taxon>Physocladia</taxon>
    </lineage>
</organism>
<proteinExistence type="predicted"/>
<accession>A0AAD5XA35</accession>
<evidence type="ECO:0000313" key="1">
    <source>
        <dbReference type="EMBL" id="KAJ3082386.1"/>
    </source>
</evidence>